<comment type="similarity">
    <text evidence="4 10">Belongs to the NAD(P)-dependent epimerase/dehydratase family.</text>
</comment>
<dbReference type="Gene3D" id="3.90.25.10">
    <property type="entry name" value="UDP-galactose 4-epimerase, domain 1"/>
    <property type="match status" value="1"/>
</dbReference>
<dbReference type="OrthoDB" id="9801785at2"/>
<evidence type="ECO:0000256" key="9">
    <source>
        <dbReference type="ARBA" id="ARBA00023277"/>
    </source>
</evidence>
<dbReference type="Pfam" id="PF01370">
    <property type="entry name" value="Epimerase"/>
    <property type="match status" value="1"/>
</dbReference>
<evidence type="ECO:0000256" key="8">
    <source>
        <dbReference type="ARBA" id="ARBA00023235"/>
    </source>
</evidence>
<dbReference type="GO" id="GO:0033499">
    <property type="term" value="P:galactose catabolic process via UDP-galactose, Leloir pathway"/>
    <property type="evidence" value="ECO:0007669"/>
    <property type="project" value="TreeGrafter"/>
</dbReference>
<dbReference type="Proteomes" id="UP000309550">
    <property type="component" value="Unassembled WGS sequence"/>
</dbReference>
<comment type="cofactor">
    <cofactor evidence="2 10">
        <name>NAD(+)</name>
        <dbReference type="ChEBI" id="CHEBI:57540"/>
    </cofactor>
</comment>
<evidence type="ECO:0000259" key="11">
    <source>
        <dbReference type="Pfam" id="PF01370"/>
    </source>
</evidence>
<dbReference type="PANTHER" id="PTHR43725:SF53">
    <property type="entry name" value="UDP-ARABINOSE 4-EPIMERASE 1"/>
    <property type="match status" value="1"/>
</dbReference>
<dbReference type="EC" id="5.1.3.2" evidence="5 10"/>
<dbReference type="PANTHER" id="PTHR43725">
    <property type="entry name" value="UDP-GLUCOSE 4-EPIMERASE"/>
    <property type="match status" value="1"/>
</dbReference>
<dbReference type="EMBL" id="VANS01000001">
    <property type="protein sequence ID" value="TMM54779.1"/>
    <property type="molecule type" value="Genomic_DNA"/>
</dbReference>
<dbReference type="InterPro" id="IPR005886">
    <property type="entry name" value="UDP_G4E"/>
</dbReference>
<dbReference type="RefSeq" id="WP_138660951.1">
    <property type="nucleotide sequence ID" value="NZ_VANS01000001.1"/>
</dbReference>
<comment type="catalytic activity">
    <reaction evidence="1 10">
        <text>UDP-alpha-D-glucose = UDP-alpha-D-galactose</text>
        <dbReference type="Rhea" id="RHEA:22168"/>
        <dbReference type="ChEBI" id="CHEBI:58885"/>
        <dbReference type="ChEBI" id="CHEBI:66914"/>
        <dbReference type="EC" id="5.1.3.2"/>
    </reaction>
</comment>
<dbReference type="GO" id="GO:0003978">
    <property type="term" value="F:UDP-glucose 4-epimerase activity"/>
    <property type="evidence" value="ECO:0007669"/>
    <property type="project" value="UniProtKB-UniRule"/>
</dbReference>
<dbReference type="NCBIfam" id="TIGR01179">
    <property type="entry name" value="galE"/>
    <property type="match status" value="1"/>
</dbReference>
<sequence length="339" mass="36155">MTRTAITVGVPRICVTGGAGYIGSHVCKALSARGHVPLTLDNLSTGTRQNVSWGPLAQVDLRDGTAVARTLRAHQITTVLHFAASAYVGESVTDPGKYYDNNVGGMIALLRACGMTGVRQVIFSSSCATYGIPDQCPVTEDSVQRPINPYGRSKLMCEDILTDMAGQYGFGFAMLRYFNVAGADPDGQLRERHTPETHLIPLALMTAAGQRGEMQIFGNDYDTPDGTCIRDYIHVSDLAQGHLQALSYLDQGGAPLAVNLGSGQGYSNLEVLRAVSRATGRPVPTRMMPRRRGDPPVLVADAGLARAILGFAPRRSDLATIVGDAARSFGLERAHAHSS</sequence>
<feature type="domain" description="NAD-dependent epimerase/dehydratase" evidence="11">
    <location>
        <begin position="13"/>
        <end position="261"/>
    </location>
</feature>
<evidence type="ECO:0000256" key="4">
    <source>
        <dbReference type="ARBA" id="ARBA00007637"/>
    </source>
</evidence>
<dbReference type="AlphaFoldDB" id="A0A5S3PK44"/>
<comment type="subunit">
    <text evidence="10">Homodimer.</text>
</comment>
<dbReference type="UniPathway" id="UPA00214"/>
<evidence type="ECO:0000256" key="7">
    <source>
        <dbReference type="ARBA" id="ARBA00023027"/>
    </source>
</evidence>
<evidence type="ECO:0000256" key="3">
    <source>
        <dbReference type="ARBA" id="ARBA00004947"/>
    </source>
</evidence>
<gene>
    <name evidence="12" type="primary">galE</name>
    <name evidence="12" type="ORF">FDT80_04140</name>
</gene>
<dbReference type="InterPro" id="IPR036291">
    <property type="entry name" value="NAD(P)-bd_dom_sf"/>
</dbReference>
<evidence type="ECO:0000256" key="5">
    <source>
        <dbReference type="ARBA" id="ARBA00013189"/>
    </source>
</evidence>
<keyword evidence="8 10" id="KW-0413">Isomerase</keyword>
<evidence type="ECO:0000313" key="12">
    <source>
        <dbReference type="EMBL" id="TMM54779.1"/>
    </source>
</evidence>
<dbReference type="Gene3D" id="3.40.50.720">
    <property type="entry name" value="NAD(P)-binding Rossmann-like Domain"/>
    <property type="match status" value="1"/>
</dbReference>
<evidence type="ECO:0000256" key="6">
    <source>
        <dbReference type="ARBA" id="ARBA00018569"/>
    </source>
</evidence>
<dbReference type="SUPFAM" id="SSF51735">
    <property type="entry name" value="NAD(P)-binding Rossmann-fold domains"/>
    <property type="match status" value="1"/>
</dbReference>
<evidence type="ECO:0000313" key="13">
    <source>
        <dbReference type="Proteomes" id="UP000309550"/>
    </source>
</evidence>
<reference evidence="12 13" key="1">
    <citation type="submission" date="2019-05" db="EMBL/GenBank/DDBJ databases">
        <title>Sulfitobacter sabulilitoris sp. nov., isolated from a marine sand.</title>
        <authorList>
            <person name="Yoon J.-H."/>
        </authorList>
    </citation>
    <scope>NUCLEOTIDE SEQUENCE [LARGE SCALE GENOMIC DNA]</scope>
    <source>
        <strain evidence="12 13">HSMS-29</strain>
    </source>
</reference>
<name>A0A5S3PK44_9RHOB</name>
<keyword evidence="7 10" id="KW-0520">NAD</keyword>
<evidence type="ECO:0000256" key="10">
    <source>
        <dbReference type="RuleBase" id="RU366046"/>
    </source>
</evidence>
<organism evidence="12 13">
    <name type="scientific">Sulfitobacter sabulilitoris</name>
    <dbReference type="NCBI Taxonomy" id="2562655"/>
    <lineage>
        <taxon>Bacteria</taxon>
        <taxon>Pseudomonadati</taxon>
        <taxon>Pseudomonadota</taxon>
        <taxon>Alphaproteobacteria</taxon>
        <taxon>Rhodobacterales</taxon>
        <taxon>Roseobacteraceae</taxon>
        <taxon>Sulfitobacter</taxon>
    </lineage>
</organism>
<keyword evidence="9 10" id="KW-0119">Carbohydrate metabolism</keyword>
<proteinExistence type="inferred from homology"/>
<comment type="caution">
    <text evidence="12">The sequence shown here is derived from an EMBL/GenBank/DDBJ whole genome shotgun (WGS) entry which is preliminary data.</text>
</comment>
<dbReference type="InterPro" id="IPR001509">
    <property type="entry name" value="Epimerase_deHydtase"/>
</dbReference>
<evidence type="ECO:0000256" key="1">
    <source>
        <dbReference type="ARBA" id="ARBA00000083"/>
    </source>
</evidence>
<protein>
    <recommendedName>
        <fullName evidence="6 10">UDP-glucose 4-epimerase</fullName>
        <ecNumber evidence="5 10">5.1.3.2</ecNumber>
    </recommendedName>
</protein>
<dbReference type="CDD" id="cd05247">
    <property type="entry name" value="UDP_G4E_1_SDR_e"/>
    <property type="match status" value="1"/>
</dbReference>
<keyword evidence="13" id="KW-1185">Reference proteome</keyword>
<comment type="pathway">
    <text evidence="3 10">Carbohydrate metabolism; galactose metabolism.</text>
</comment>
<evidence type="ECO:0000256" key="2">
    <source>
        <dbReference type="ARBA" id="ARBA00001911"/>
    </source>
</evidence>
<accession>A0A5S3PK44</accession>